<feature type="transmembrane region" description="Helical" evidence="1">
    <location>
        <begin position="36"/>
        <end position="57"/>
    </location>
</feature>
<protein>
    <submittedName>
        <fullName evidence="2">Uncharacterized protein</fullName>
    </submittedName>
</protein>
<evidence type="ECO:0000256" key="1">
    <source>
        <dbReference type="SAM" id="Phobius"/>
    </source>
</evidence>
<evidence type="ECO:0000313" key="3">
    <source>
        <dbReference type="Proteomes" id="UP001469089"/>
    </source>
</evidence>
<dbReference type="Proteomes" id="UP001469089">
    <property type="component" value="Unassembled WGS sequence"/>
</dbReference>
<geneLocation type="plasmid" evidence="2">
    <name>pl1</name>
</geneLocation>
<reference evidence="2 3" key="1">
    <citation type="journal article" date="2024" name="Chem. Sci.">
        <title>Discovery of a lagriamide polyketide by integrated genome mining, isotopic labeling, and untargeted metabolomics.</title>
        <authorList>
            <person name="Fergusson C.H."/>
            <person name="Saulog J."/>
            <person name="Paulo B.S."/>
            <person name="Wilson D.M."/>
            <person name="Liu D.Y."/>
            <person name="Morehouse N.J."/>
            <person name="Waterworth S."/>
            <person name="Barkei J."/>
            <person name="Gray C.A."/>
            <person name="Kwan J.C."/>
            <person name="Eustaquio A.S."/>
            <person name="Linington R.G."/>
        </authorList>
    </citation>
    <scope>NUCLEOTIDE SEQUENCE [LARGE SCALE GENOMIC DNA]</scope>
    <source>
        <strain evidence="2 3">RL17-338-BIF-B</strain>
    </source>
</reference>
<gene>
    <name evidence="2" type="ORF">N0A02_33550</name>
</gene>
<feature type="transmembrane region" description="Helical" evidence="1">
    <location>
        <begin position="6"/>
        <end position="24"/>
    </location>
</feature>
<keyword evidence="1" id="KW-0472">Membrane</keyword>
<keyword evidence="2" id="KW-0614">Plasmid</keyword>
<organism evidence="2 3">
    <name type="scientific">Paraburkholderia acidicola</name>
    <dbReference type="NCBI Taxonomy" id="1912599"/>
    <lineage>
        <taxon>Bacteria</taxon>
        <taxon>Pseudomonadati</taxon>
        <taxon>Pseudomonadota</taxon>
        <taxon>Betaproteobacteria</taxon>
        <taxon>Burkholderiales</taxon>
        <taxon>Burkholderiaceae</taxon>
        <taxon>Paraburkholderia</taxon>
    </lineage>
</organism>
<sequence>MIMGLLLVTASLSVVVVCYVHHEIPKFTRGVMKREVAHVVLVLAGCMFGAVSAWMPGFAGPRWLAFATGFGVVHVPAAAILLIKYWRGSGQS</sequence>
<comment type="caution">
    <text evidence="2">The sequence shown here is derived from an EMBL/GenBank/DDBJ whole genome shotgun (WGS) entry which is preliminary data.</text>
</comment>
<accession>A0ABV1LYH1</accession>
<evidence type="ECO:0000313" key="2">
    <source>
        <dbReference type="EMBL" id="MEQ5844385.1"/>
    </source>
</evidence>
<dbReference type="EMBL" id="JAOALG010000003">
    <property type="protein sequence ID" value="MEQ5844385.1"/>
    <property type="molecule type" value="Genomic_DNA"/>
</dbReference>
<dbReference type="RefSeq" id="WP_349545980.1">
    <property type="nucleotide sequence ID" value="NZ_JAOALG010000003.1"/>
</dbReference>
<keyword evidence="1" id="KW-1133">Transmembrane helix</keyword>
<keyword evidence="1" id="KW-0812">Transmembrane</keyword>
<proteinExistence type="predicted"/>
<keyword evidence="3" id="KW-1185">Reference proteome</keyword>
<feature type="transmembrane region" description="Helical" evidence="1">
    <location>
        <begin position="63"/>
        <end position="83"/>
    </location>
</feature>
<name>A0ABV1LYH1_9BURK</name>